<dbReference type="EMBL" id="JBBMEN010000004">
    <property type="protein sequence ID" value="MEQ2385223.1"/>
    <property type="molecule type" value="Genomic_DNA"/>
</dbReference>
<name>A0ABV1C356_9FIRM</name>
<gene>
    <name evidence="2" type="ORF">WMO20_04625</name>
</gene>
<feature type="chain" id="PRO_5046160552" evidence="1">
    <location>
        <begin position="31"/>
        <end position="239"/>
    </location>
</feature>
<comment type="caution">
    <text evidence="2">The sequence shown here is derived from an EMBL/GenBank/DDBJ whole genome shotgun (WGS) entry which is preliminary data.</text>
</comment>
<organism evidence="2 3">
    <name type="scientific">Faecalibacterium intestinale</name>
    <dbReference type="NCBI Taxonomy" id="3133155"/>
    <lineage>
        <taxon>Bacteria</taxon>
        <taxon>Bacillati</taxon>
        <taxon>Bacillota</taxon>
        <taxon>Clostridia</taxon>
        <taxon>Eubacteriales</taxon>
        <taxon>Oscillospiraceae</taxon>
        <taxon>Faecalibacterium</taxon>
    </lineage>
</organism>
<evidence type="ECO:0000313" key="2">
    <source>
        <dbReference type="EMBL" id="MEQ2385223.1"/>
    </source>
</evidence>
<dbReference type="Proteomes" id="UP001465119">
    <property type="component" value="Unassembled WGS sequence"/>
</dbReference>
<protein>
    <submittedName>
        <fullName evidence="2">Uncharacterized protein</fullName>
    </submittedName>
</protein>
<evidence type="ECO:0000313" key="3">
    <source>
        <dbReference type="Proteomes" id="UP001465119"/>
    </source>
</evidence>
<dbReference type="RefSeq" id="WP_242983181.1">
    <property type="nucleotide sequence ID" value="NZ_JBBMEN010000004.1"/>
</dbReference>
<evidence type="ECO:0000256" key="1">
    <source>
        <dbReference type="SAM" id="SignalP"/>
    </source>
</evidence>
<sequence length="239" mass="25938">MRWNHKIVTLTVLLAIGITMVGCGASSSTAGSTAASAASTTSSEAQKTEVHPMQGVLLSDPLSDGTYHISFESDKVWVGERKNTINNAVVYDYDRYTAADIEALSEGDTIITHLNGTEEITALTVESVERENNYVTINGGIEEGGIDLCKEDDHYRTLTWDDFPAYYEVGVVKQLVMADDIELSDGAADFEADPVIVKGDRAVCDAMSNEEDAYGWNAGNTTVTIQNGEITRADRIWVP</sequence>
<keyword evidence="3" id="KW-1185">Reference proteome</keyword>
<dbReference type="PROSITE" id="PS51257">
    <property type="entry name" value="PROKAR_LIPOPROTEIN"/>
    <property type="match status" value="1"/>
</dbReference>
<proteinExistence type="predicted"/>
<keyword evidence="1" id="KW-0732">Signal</keyword>
<reference evidence="2 3" key="1">
    <citation type="submission" date="2024-03" db="EMBL/GenBank/DDBJ databases">
        <title>Human intestinal bacterial collection.</title>
        <authorList>
            <person name="Pauvert C."/>
            <person name="Hitch T.C.A."/>
            <person name="Clavel T."/>
        </authorList>
    </citation>
    <scope>NUCLEOTIDE SEQUENCE [LARGE SCALE GENOMIC DNA]</scope>
    <source>
        <strain evidence="2 3">CLA-AA-H281</strain>
    </source>
</reference>
<accession>A0ABV1C356</accession>
<feature type="signal peptide" evidence="1">
    <location>
        <begin position="1"/>
        <end position="30"/>
    </location>
</feature>